<dbReference type="PANTHER" id="PTHR23355">
    <property type="entry name" value="RIBONUCLEASE"/>
    <property type="match status" value="1"/>
</dbReference>
<dbReference type="HAMAP" id="MF_01895">
    <property type="entry name" value="RNase_R"/>
    <property type="match status" value="1"/>
</dbReference>
<dbReference type="SMART" id="SM00357">
    <property type="entry name" value="CSP"/>
    <property type="match status" value="2"/>
</dbReference>
<dbReference type="InterPro" id="IPR013223">
    <property type="entry name" value="RNase_B_OB_dom"/>
</dbReference>
<dbReference type="CDD" id="cd04471">
    <property type="entry name" value="S1_RNase_R"/>
    <property type="match status" value="1"/>
</dbReference>
<dbReference type="Pfam" id="PF00575">
    <property type="entry name" value="S1"/>
    <property type="match status" value="1"/>
</dbReference>
<dbReference type="Proteomes" id="UP000823926">
    <property type="component" value="Unassembled WGS sequence"/>
</dbReference>
<dbReference type="InterPro" id="IPR001900">
    <property type="entry name" value="RNase_II/R"/>
</dbReference>
<feature type="domain" description="S1 motif" evidence="10">
    <location>
        <begin position="660"/>
        <end position="741"/>
    </location>
</feature>
<keyword evidence="4 8" id="KW-0540">Nuclease</keyword>
<evidence type="ECO:0000313" key="11">
    <source>
        <dbReference type="EMBL" id="HIW10573.1"/>
    </source>
</evidence>
<dbReference type="Pfam" id="PF08206">
    <property type="entry name" value="OB_RNB"/>
    <property type="match status" value="1"/>
</dbReference>
<feature type="compositionally biased region" description="Basic residues" evidence="9">
    <location>
        <begin position="780"/>
        <end position="793"/>
    </location>
</feature>
<dbReference type="AlphaFoldDB" id="A0A9D1QDM0"/>
<dbReference type="InterPro" id="IPR011129">
    <property type="entry name" value="CSD"/>
</dbReference>
<comment type="function">
    <text evidence="8">3'-5' exoribonuclease that releases 5'-nucleoside monophosphates and is involved in maturation of structured RNAs.</text>
</comment>
<dbReference type="NCBIfam" id="TIGR00358">
    <property type="entry name" value="3_prime_RNase"/>
    <property type="match status" value="1"/>
</dbReference>
<evidence type="ECO:0000256" key="9">
    <source>
        <dbReference type="SAM" id="MobiDB-lite"/>
    </source>
</evidence>
<dbReference type="InterPro" id="IPR050180">
    <property type="entry name" value="RNR_Ribonuclease"/>
</dbReference>
<dbReference type="GO" id="GO:0003723">
    <property type="term" value="F:RNA binding"/>
    <property type="evidence" value="ECO:0007669"/>
    <property type="project" value="UniProtKB-UniRule"/>
</dbReference>
<protein>
    <recommendedName>
        <fullName evidence="8">Ribonuclease R</fullName>
        <shortName evidence="8">RNase R</shortName>
        <ecNumber evidence="8">3.1.13.1</ecNumber>
    </recommendedName>
</protein>
<dbReference type="InterPro" id="IPR003029">
    <property type="entry name" value="S1_domain"/>
</dbReference>
<keyword evidence="3 8" id="KW-0963">Cytoplasm</keyword>
<accession>A0A9D1QDM0</accession>
<feature type="region of interest" description="Disordered" evidence="9">
    <location>
        <begin position="1"/>
        <end position="27"/>
    </location>
</feature>
<sequence>MLKKLKKKLGLSGDSLEPTVNTENAAEARPNIPEVAVREIKRMLFEAFANHPSRIYDSKMAAKQIGIQGNDGRKMVHDLMREMAAEGVFEKVGAGQYRLVRKQLPTRTGHVDMTASGMAYIIVDDAAEGEKDIIVEPRNTHHAMHGDHVRVAIIGRRRDGRIEGEVVETLEEGKRTFVGRIEVSDKYAFVIIDSRTMPADIFVPLRSLNGAQNGQKVIVRITEWPETAKNPTGEVVDVLGNSGDNNTEMHAILAEFDLPYHFPEELEKAADKIKAGITKAEIKRRKDMRGVTTFTIDPADAKDFDDALSIRQLPNGNWEVGVHIADVTHYVRPGDAIDTEAVNRATSVYLVDRTVPMLPEKLSNDLCSLRPNEEKLTFSAIFELDDEAKVLNEWFGRAVILSDRRFTYEEAQNVIEGKDTDNPLKDAVLTLDRLAKKLRAERFRHGSIGFERDEAKFVLDEHGKPLSVYFKEIKDSNQLIEEFMLLANRKVAEFIGRKRPGQRTERTFVYRVHDKPNEEKLANFKSFITRFGYNFKADKGRAVAKEMTRLLTTIKGRKEENLISTLAIRSMAKAVYSTTNIGHYGLAFDYYTHFTSPIRRYPDMMVHRLLQHYLDGGKSEDKETYEKLCDHSSAMEIRAADAERASIKYKMVEFMEDKIGQEFDGSISGVTDWGIYVELADNKIEGMVALRDMSDDYYAFDAENYAVVGHTTGRRFMLGDEVRIRIKRADLSRKQLDFEMVGAIDFHTRKLDRLPEPTTSAGELGATPAEARRAAQGRSRSGKSRSRGGKRKR</sequence>
<evidence type="ECO:0000256" key="2">
    <source>
        <dbReference type="ARBA" id="ARBA00004496"/>
    </source>
</evidence>
<comment type="similarity">
    <text evidence="8">Belongs to the RNR ribonuclease family. RNase R subfamily.</text>
</comment>
<keyword evidence="7 8" id="KW-0694">RNA-binding</keyword>
<dbReference type="GO" id="GO:0006402">
    <property type="term" value="P:mRNA catabolic process"/>
    <property type="evidence" value="ECO:0007669"/>
    <property type="project" value="TreeGrafter"/>
</dbReference>
<evidence type="ECO:0000256" key="6">
    <source>
        <dbReference type="ARBA" id="ARBA00022839"/>
    </source>
</evidence>
<evidence type="ECO:0000256" key="1">
    <source>
        <dbReference type="ARBA" id="ARBA00001849"/>
    </source>
</evidence>
<keyword evidence="5 8" id="KW-0378">Hydrolase</keyword>
<evidence type="ECO:0000256" key="8">
    <source>
        <dbReference type="HAMAP-Rule" id="MF_01895"/>
    </source>
</evidence>
<evidence type="ECO:0000256" key="5">
    <source>
        <dbReference type="ARBA" id="ARBA00022801"/>
    </source>
</evidence>
<dbReference type="GO" id="GO:0008859">
    <property type="term" value="F:exoribonuclease II activity"/>
    <property type="evidence" value="ECO:0007669"/>
    <property type="project" value="UniProtKB-UniRule"/>
</dbReference>
<dbReference type="GO" id="GO:0005829">
    <property type="term" value="C:cytosol"/>
    <property type="evidence" value="ECO:0007669"/>
    <property type="project" value="TreeGrafter"/>
</dbReference>
<evidence type="ECO:0000256" key="7">
    <source>
        <dbReference type="ARBA" id="ARBA00022884"/>
    </source>
</evidence>
<dbReference type="InterPro" id="IPR004476">
    <property type="entry name" value="RNase_II/RNase_R"/>
</dbReference>
<evidence type="ECO:0000256" key="3">
    <source>
        <dbReference type="ARBA" id="ARBA00022490"/>
    </source>
</evidence>
<dbReference type="InterPro" id="IPR012340">
    <property type="entry name" value="NA-bd_OB-fold"/>
</dbReference>
<dbReference type="Pfam" id="PF17876">
    <property type="entry name" value="CSD2"/>
    <property type="match status" value="1"/>
</dbReference>
<comment type="catalytic activity">
    <reaction evidence="1 8">
        <text>Exonucleolytic cleavage in the 3'- to 5'-direction to yield nucleoside 5'-phosphates.</text>
        <dbReference type="EC" id="3.1.13.1"/>
    </reaction>
</comment>
<dbReference type="PROSITE" id="PS50126">
    <property type="entry name" value="S1"/>
    <property type="match status" value="1"/>
</dbReference>
<evidence type="ECO:0000313" key="12">
    <source>
        <dbReference type="Proteomes" id="UP000823926"/>
    </source>
</evidence>
<organism evidence="11 12">
    <name type="scientific">Candidatus Rikenella faecigallinarum</name>
    <dbReference type="NCBI Taxonomy" id="2838745"/>
    <lineage>
        <taxon>Bacteria</taxon>
        <taxon>Pseudomonadati</taxon>
        <taxon>Bacteroidota</taxon>
        <taxon>Bacteroidia</taxon>
        <taxon>Bacteroidales</taxon>
        <taxon>Rikenellaceae</taxon>
        <taxon>Rikenella</taxon>
    </lineage>
</organism>
<evidence type="ECO:0000256" key="4">
    <source>
        <dbReference type="ARBA" id="ARBA00022722"/>
    </source>
</evidence>
<dbReference type="EC" id="3.1.13.1" evidence="8"/>
<keyword evidence="6 8" id="KW-0269">Exonuclease</keyword>
<dbReference type="Pfam" id="PF00773">
    <property type="entry name" value="RNB"/>
    <property type="match status" value="1"/>
</dbReference>
<dbReference type="PANTHER" id="PTHR23355:SF9">
    <property type="entry name" value="DIS3-LIKE EXONUCLEASE 2"/>
    <property type="match status" value="1"/>
</dbReference>
<dbReference type="InterPro" id="IPR040476">
    <property type="entry name" value="CSD2"/>
</dbReference>
<reference evidence="11" key="2">
    <citation type="submission" date="2021-04" db="EMBL/GenBank/DDBJ databases">
        <authorList>
            <person name="Gilroy R."/>
        </authorList>
    </citation>
    <scope>NUCLEOTIDE SEQUENCE</scope>
    <source>
        <strain evidence="11">ChiBcec15-1070</strain>
    </source>
</reference>
<evidence type="ECO:0000259" key="10">
    <source>
        <dbReference type="PROSITE" id="PS50126"/>
    </source>
</evidence>
<feature type="region of interest" description="Disordered" evidence="9">
    <location>
        <begin position="752"/>
        <end position="793"/>
    </location>
</feature>
<comment type="subcellular location">
    <subcellularLocation>
        <location evidence="2 8">Cytoplasm</location>
    </subcellularLocation>
</comment>
<dbReference type="SMART" id="SM00955">
    <property type="entry name" value="RNB"/>
    <property type="match status" value="1"/>
</dbReference>
<dbReference type="Gene3D" id="2.40.50.140">
    <property type="entry name" value="Nucleic acid-binding proteins"/>
    <property type="match status" value="3"/>
</dbReference>
<dbReference type="InterPro" id="IPR011805">
    <property type="entry name" value="RNase_R"/>
</dbReference>
<dbReference type="SUPFAM" id="SSF50249">
    <property type="entry name" value="Nucleic acid-binding proteins"/>
    <property type="match status" value="4"/>
</dbReference>
<dbReference type="EMBL" id="DXHL01000019">
    <property type="protein sequence ID" value="HIW10573.1"/>
    <property type="molecule type" value="Genomic_DNA"/>
</dbReference>
<proteinExistence type="inferred from homology"/>
<gene>
    <name evidence="8 11" type="primary">rnr</name>
    <name evidence="11" type="ORF">H9888_03630</name>
</gene>
<dbReference type="SMART" id="SM00316">
    <property type="entry name" value="S1"/>
    <property type="match status" value="1"/>
</dbReference>
<dbReference type="NCBIfam" id="TIGR02063">
    <property type="entry name" value="RNase_R"/>
    <property type="match status" value="1"/>
</dbReference>
<name>A0A9D1QDM0_9BACT</name>
<dbReference type="PROSITE" id="PS01175">
    <property type="entry name" value="RIBONUCLEASE_II"/>
    <property type="match status" value="1"/>
</dbReference>
<reference evidence="11" key="1">
    <citation type="journal article" date="2021" name="PeerJ">
        <title>Extensive microbial diversity within the chicken gut microbiome revealed by metagenomics and culture.</title>
        <authorList>
            <person name="Gilroy R."/>
            <person name="Ravi A."/>
            <person name="Getino M."/>
            <person name="Pursley I."/>
            <person name="Horton D.L."/>
            <person name="Alikhan N.F."/>
            <person name="Baker D."/>
            <person name="Gharbi K."/>
            <person name="Hall N."/>
            <person name="Watson M."/>
            <person name="Adriaenssens E.M."/>
            <person name="Foster-Nyarko E."/>
            <person name="Jarju S."/>
            <person name="Secka A."/>
            <person name="Antonio M."/>
            <person name="Oren A."/>
            <person name="Chaudhuri R.R."/>
            <person name="La Ragione R."/>
            <person name="Hildebrand F."/>
            <person name="Pallen M.J."/>
        </authorList>
    </citation>
    <scope>NUCLEOTIDE SEQUENCE</scope>
    <source>
        <strain evidence="11">ChiBcec15-1070</strain>
    </source>
</reference>
<comment type="caution">
    <text evidence="11">The sequence shown here is derived from an EMBL/GenBank/DDBJ whole genome shotgun (WGS) entry which is preliminary data.</text>
</comment>
<dbReference type="InterPro" id="IPR022966">
    <property type="entry name" value="RNase_II/R_CS"/>
</dbReference>